<dbReference type="PANTHER" id="PTHR10971">
    <property type="entry name" value="MRNA EXPORT FACTOR AND BUB3"/>
    <property type="match status" value="1"/>
</dbReference>
<accession>A0A1Y2C7S3</accession>
<evidence type="ECO:0000256" key="1">
    <source>
        <dbReference type="ARBA" id="ARBA00022574"/>
    </source>
</evidence>
<dbReference type="PROSITE" id="PS50294">
    <property type="entry name" value="WD_REPEATS_REGION"/>
    <property type="match status" value="1"/>
</dbReference>
<evidence type="ECO:0000313" key="4">
    <source>
        <dbReference type="EMBL" id="ORY43083.1"/>
    </source>
</evidence>
<reference evidence="4 5" key="1">
    <citation type="submission" date="2016-07" db="EMBL/GenBank/DDBJ databases">
        <title>Pervasive Adenine N6-methylation of Active Genes in Fungi.</title>
        <authorList>
            <consortium name="DOE Joint Genome Institute"/>
            <person name="Mondo S.J."/>
            <person name="Dannebaum R.O."/>
            <person name="Kuo R.C."/>
            <person name="Labutti K."/>
            <person name="Haridas S."/>
            <person name="Kuo A."/>
            <person name="Salamov A."/>
            <person name="Ahrendt S.R."/>
            <person name="Lipzen A."/>
            <person name="Sullivan W."/>
            <person name="Andreopoulos W.B."/>
            <person name="Clum A."/>
            <person name="Lindquist E."/>
            <person name="Daum C."/>
            <person name="Ramamoorthy G.K."/>
            <person name="Gryganskyi A."/>
            <person name="Culley D."/>
            <person name="Magnuson J.K."/>
            <person name="James T.Y."/>
            <person name="O'Malley M.A."/>
            <person name="Stajich J.E."/>
            <person name="Spatafora J.W."/>
            <person name="Visel A."/>
            <person name="Grigoriev I.V."/>
        </authorList>
    </citation>
    <scope>NUCLEOTIDE SEQUENCE [LARGE SCALE GENOMIC DNA]</scope>
    <source>
        <strain evidence="4 5">JEL800</strain>
    </source>
</reference>
<dbReference type="EMBL" id="MCGO01000026">
    <property type="protein sequence ID" value="ORY43083.1"/>
    <property type="molecule type" value="Genomic_DNA"/>
</dbReference>
<evidence type="ECO:0000256" key="2">
    <source>
        <dbReference type="ARBA" id="ARBA00022737"/>
    </source>
</evidence>
<proteinExistence type="predicted"/>
<dbReference type="Proteomes" id="UP000193642">
    <property type="component" value="Unassembled WGS sequence"/>
</dbReference>
<dbReference type="InterPro" id="IPR015943">
    <property type="entry name" value="WD40/YVTN_repeat-like_dom_sf"/>
</dbReference>
<dbReference type="GO" id="GO:1990298">
    <property type="term" value="C:bub1-bub3 complex"/>
    <property type="evidence" value="ECO:0007669"/>
    <property type="project" value="EnsemblFungi"/>
</dbReference>
<dbReference type="SUPFAM" id="SSF50978">
    <property type="entry name" value="WD40 repeat-like"/>
    <property type="match status" value="1"/>
</dbReference>
<dbReference type="GO" id="GO:1990942">
    <property type="term" value="P:mitotic metaphase chromosome recapture"/>
    <property type="evidence" value="ECO:0007669"/>
    <property type="project" value="EnsemblFungi"/>
</dbReference>
<dbReference type="GO" id="GO:0000776">
    <property type="term" value="C:kinetochore"/>
    <property type="evidence" value="ECO:0007669"/>
    <property type="project" value="EnsemblFungi"/>
</dbReference>
<name>A0A1Y2C7S3_9FUNG</name>
<comment type="caution">
    <text evidence="4">The sequence shown here is derived from an EMBL/GenBank/DDBJ whole genome shotgun (WGS) entry which is preliminary data.</text>
</comment>
<dbReference type="Gene3D" id="2.130.10.10">
    <property type="entry name" value="YVTN repeat-like/Quinoprotein amine dehydrogenase"/>
    <property type="match status" value="1"/>
</dbReference>
<dbReference type="InterPro" id="IPR019775">
    <property type="entry name" value="WD40_repeat_CS"/>
</dbReference>
<dbReference type="InterPro" id="IPR001680">
    <property type="entry name" value="WD40_rpt"/>
</dbReference>
<feature type="repeat" description="WD" evidence="3">
    <location>
        <begin position="241"/>
        <end position="266"/>
    </location>
</feature>
<feature type="repeat" description="WD" evidence="3">
    <location>
        <begin position="92"/>
        <end position="134"/>
    </location>
</feature>
<dbReference type="InterPro" id="IPR036322">
    <property type="entry name" value="WD40_repeat_dom_sf"/>
</dbReference>
<dbReference type="PROSITE" id="PS00678">
    <property type="entry name" value="WD_REPEATS_1"/>
    <property type="match status" value="1"/>
</dbReference>
<keyword evidence="2" id="KW-0677">Repeat</keyword>
<keyword evidence="1 3" id="KW-0853">WD repeat</keyword>
<evidence type="ECO:0000256" key="3">
    <source>
        <dbReference type="PROSITE-ProRule" id="PRU00221"/>
    </source>
</evidence>
<dbReference type="PRINTS" id="PR00320">
    <property type="entry name" value="GPROTEINBRPT"/>
</dbReference>
<protein>
    <submittedName>
        <fullName evidence="4">Mitotic checkpoint protein BUB3</fullName>
    </submittedName>
</protein>
<dbReference type="OrthoDB" id="10262475at2759"/>
<dbReference type="STRING" id="329046.A0A1Y2C7S3"/>
<dbReference type="Pfam" id="PF00400">
    <property type="entry name" value="WD40"/>
    <property type="match status" value="3"/>
</dbReference>
<organism evidence="4 5">
    <name type="scientific">Rhizoclosmatium globosum</name>
    <dbReference type="NCBI Taxonomy" id="329046"/>
    <lineage>
        <taxon>Eukaryota</taxon>
        <taxon>Fungi</taxon>
        <taxon>Fungi incertae sedis</taxon>
        <taxon>Chytridiomycota</taxon>
        <taxon>Chytridiomycota incertae sedis</taxon>
        <taxon>Chytridiomycetes</taxon>
        <taxon>Chytridiales</taxon>
        <taxon>Chytriomycetaceae</taxon>
        <taxon>Rhizoclosmatium</taxon>
    </lineage>
</organism>
<sequence length="334" mass="37124">MAHVGETELLDAPRDTVSSVKFSAFDSSSLLVSSWDKSVRLYDAAANRLRFSYSLDAAVLGVAFADQHVAVSGGLDKKLNTVDLHTSQQLVLGAHEDAVKCVAVDHDSTNLIASGSWDKSVKLWDLRTQHHLVATQLHPHKVHSIDATKGKLVVATADRRYYIYDLRNLENPLVEERVGSLKYMTRCVSLMPNGDGYATASIEGRISVEFFDNSESSQARKYAFKCHREKMEDGIEKVFPVNALAFHPIHGTFVSGGSDGNVFLWDGFNKKRLRHYPRYPTGVSALSFNRDGNLLAVGCSYTYEEGEQQNKQPDAIYIRPMGENETRPKTVAPQ</sequence>
<dbReference type="GO" id="GO:0140499">
    <property type="term" value="P:negative regulation of mitotic spindle assembly checkpoint signaling"/>
    <property type="evidence" value="ECO:0007669"/>
    <property type="project" value="EnsemblFungi"/>
</dbReference>
<dbReference type="GO" id="GO:1990758">
    <property type="term" value="P:mitotic sister chromatid biorientation"/>
    <property type="evidence" value="ECO:0007669"/>
    <property type="project" value="EnsemblFungi"/>
</dbReference>
<keyword evidence="5" id="KW-1185">Reference proteome</keyword>
<evidence type="ECO:0000313" key="5">
    <source>
        <dbReference type="Proteomes" id="UP000193642"/>
    </source>
</evidence>
<dbReference type="SMART" id="SM00320">
    <property type="entry name" value="WD40"/>
    <property type="match status" value="5"/>
</dbReference>
<gene>
    <name evidence="4" type="ORF">BCR33DRAFT_717815</name>
</gene>
<dbReference type="PROSITE" id="PS50082">
    <property type="entry name" value="WD_REPEATS_2"/>
    <property type="match status" value="2"/>
</dbReference>
<dbReference type="AlphaFoldDB" id="A0A1Y2C7S3"/>
<dbReference type="InterPro" id="IPR020472">
    <property type="entry name" value="WD40_PAC1"/>
</dbReference>